<proteinExistence type="predicted"/>
<keyword evidence="3" id="KW-1185">Reference proteome</keyword>
<gene>
    <name evidence="2" type="ORF">ACFSKW_03510</name>
</gene>
<evidence type="ECO:0000256" key="1">
    <source>
        <dbReference type="SAM" id="MobiDB-lite"/>
    </source>
</evidence>
<protein>
    <submittedName>
        <fullName evidence="2">Uncharacterized protein</fullName>
    </submittedName>
</protein>
<name>A0ABW4SNF7_9ACTN</name>
<dbReference type="RefSeq" id="WP_379569009.1">
    <property type="nucleotide sequence ID" value="NZ_JBHUFV010000003.1"/>
</dbReference>
<comment type="caution">
    <text evidence="2">The sequence shown here is derived from an EMBL/GenBank/DDBJ whole genome shotgun (WGS) entry which is preliminary data.</text>
</comment>
<dbReference type="EMBL" id="JBHUFV010000003">
    <property type="protein sequence ID" value="MFD1930540.1"/>
    <property type="molecule type" value="Genomic_DNA"/>
</dbReference>
<evidence type="ECO:0000313" key="3">
    <source>
        <dbReference type="Proteomes" id="UP001597368"/>
    </source>
</evidence>
<evidence type="ECO:0000313" key="2">
    <source>
        <dbReference type="EMBL" id="MFD1930540.1"/>
    </source>
</evidence>
<feature type="region of interest" description="Disordered" evidence="1">
    <location>
        <begin position="34"/>
        <end position="62"/>
    </location>
</feature>
<feature type="compositionally biased region" description="Polar residues" evidence="1">
    <location>
        <begin position="36"/>
        <end position="46"/>
    </location>
</feature>
<accession>A0ABW4SNF7</accession>
<dbReference type="Proteomes" id="UP001597368">
    <property type="component" value="Unassembled WGS sequence"/>
</dbReference>
<reference evidence="3" key="1">
    <citation type="journal article" date="2019" name="Int. J. Syst. Evol. Microbiol.">
        <title>The Global Catalogue of Microorganisms (GCM) 10K type strain sequencing project: providing services to taxonomists for standard genome sequencing and annotation.</title>
        <authorList>
            <consortium name="The Broad Institute Genomics Platform"/>
            <consortium name="The Broad Institute Genome Sequencing Center for Infectious Disease"/>
            <person name="Wu L."/>
            <person name="Ma J."/>
        </authorList>
    </citation>
    <scope>NUCLEOTIDE SEQUENCE [LARGE SCALE GENOMIC DNA]</scope>
    <source>
        <strain evidence="3">ICMP 6774ER</strain>
    </source>
</reference>
<feature type="compositionally biased region" description="Basic and acidic residues" evidence="1">
    <location>
        <begin position="52"/>
        <end position="62"/>
    </location>
</feature>
<organism evidence="2 3">
    <name type="scientific">Nonomuraea mangrovi</name>
    <dbReference type="NCBI Taxonomy" id="2316207"/>
    <lineage>
        <taxon>Bacteria</taxon>
        <taxon>Bacillati</taxon>
        <taxon>Actinomycetota</taxon>
        <taxon>Actinomycetes</taxon>
        <taxon>Streptosporangiales</taxon>
        <taxon>Streptosporangiaceae</taxon>
        <taxon>Nonomuraea</taxon>
    </lineage>
</organism>
<sequence>MRRDRMRTTLLAGWLFADLFLVLVLVGLASLPVTTKEGTPTSSPKPSVTAEPPERDRLRKRPVDFDIEIPPARFRDSGSQAAAMRDLLSRIDTELAERRLSRSRAGFVLVFASGPQEATGVAQDTAERIYQSLRRRHKVFKDSSGVGYWAGANSDHLEFKVFFYE</sequence>